<dbReference type="PANTHER" id="PTHR48081:SF6">
    <property type="entry name" value="PEPTIDASE S9 PROLYL OLIGOPEPTIDASE CATALYTIC DOMAIN-CONTAINING PROTEIN"/>
    <property type="match status" value="1"/>
</dbReference>
<dbReference type="PANTHER" id="PTHR48081">
    <property type="entry name" value="AB HYDROLASE SUPERFAMILY PROTEIN C4A8.06C"/>
    <property type="match status" value="1"/>
</dbReference>
<dbReference type="Gene3D" id="3.40.50.1820">
    <property type="entry name" value="alpha/beta hydrolase"/>
    <property type="match status" value="1"/>
</dbReference>
<protein>
    <submittedName>
        <fullName evidence="4">Endo-1,4-beta-xylanase</fullName>
    </submittedName>
</protein>
<dbReference type="InterPro" id="IPR050300">
    <property type="entry name" value="GDXG_lipolytic_enzyme"/>
</dbReference>
<reference evidence="4" key="2">
    <citation type="submission" date="2020-09" db="EMBL/GenBank/DDBJ databases">
        <authorList>
            <person name="Sun Q."/>
            <person name="Kim S."/>
        </authorList>
    </citation>
    <scope>NUCLEOTIDE SEQUENCE</scope>
    <source>
        <strain evidence="4">KCTC 32296</strain>
    </source>
</reference>
<evidence type="ECO:0000313" key="4">
    <source>
        <dbReference type="EMBL" id="GGZ33490.1"/>
    </source>
</evidence>
<dbReference type="InterPro" id="IPR049492">
    <property type="entry name" value="BD-FAE-like_dom"/>
</dbReference>
<name>A0A918Q687_9CAUL</name>
<dbReference type="RefSeq" id="WP_189486286.1">
    <property type="nucleotide sequence ID" value="NZ_BMZB01000002.1"/>
</dbReference>
<evidence type="ECO:0000256" key="1">
    <source>
        <dbReference type="ARBA" id="ARBA00022801"/>
    </source>
</evidence>
<keyword evidence="1" id="KW-0378">Hydrolase</keyword>
<reference evidence="4" key="1">
    <citation type="journal article" date="2014" name="Int. J. Syst. Evol. Microbiol.">
        <title>Complete genome sequence of Corynebacterium casei LMG S-19264T (=DSM 44701T), isolated from a smear-ripened cheese.</title>
        <authorList>
            <consortium name="US DOE Joint Genome Institute (JGI-PGF)"/>
            <person name="Walter F."/>
            <person name="Albersmeier A."/>
            <person name="Kalinowski J."/>
            <person name="Ruckert C."/>
        </authorList>
    </citation>
    <scope>NUCLEOTIDE SEQUENCE</scope>
    <source>
        <strain evidence="4">KCTC 32296</strain>
    </source>
</reference>
<comment type="caution">
    <text evidence="4">The sequence shown here is derived from an EMBL/GenBank/DDBJ whole genome shotgun (WGS) entry which is preliminary data.</text>
</comment>
<dbReference type="Proteomes" id="UP000662572">
    <property type="component" value="Unassembled WGS sequence"/>
</dbReference>
<keyword evidence="5" id="KW-1185">Reference proteome</keyword>
<organism evidence="4 5">
    <name type="scientific">Asticcacaulis endophyticus</name>
    <dbReference type="NCBI Taxonomy" id="1395890"/>
    <lineage>
        <taxon>Bacteria</taxon>
        <taxon>Pseudomonadati</taxon>
        <taxon>Pseudomonadota</taxon>
        <taxon>Alphaproteobacteria</taxon>
        <taxon>Caulobacterales</taxon>
        <taxon>Caulobacteraceae</taxon>
        <taxon>Asticcacaulis</taxon>
    </lineage>
</organism>
<accession>A0A918Q687</accession>
<dbReference type="SUPFAM" id="SSF53474">
    <property type="entry name" value="alpha/beta-Hydrolases"/>
    <property type="match status" value="1"/>
</dbReference>
<feature type="domain" description="BD-FAE-like" evidence="3">
    <location>
        <begin position="73"/>
        <end position="272"/>
    </location>
</feature>
<proteinExistence type="predicted"/>
<dbReference type="Pfam" id="PF20434">
    <property type="entry name" value="BD-FAE"/>
    <property type="match status" value="1"/>
</dbReference>
<sequence>MPIDRRHLLGAGLIASLTIPTGSHSETRPTDSSEVMPLWPKGPAGDLNPARQEVAAPSGNTKRFVTGVSQPRLTIYRPQKPNGAAMLVIPGGGYRFVSIDNEGHEIARWLAAQGVTAFILTYRLPAEGWATPHLAPLADAQRAIRLIRHHHASYGVDPDRTGAIGFSAGGHLCASLATLFDHKAYEAVDTADALSARPALFAPIYPVISMAEGISHGGSRTNLLGAAPAENMVNQFSTDKQVGPATPPAFIVHSEDDGTVPVANALLLRDALKTHGIKVETHLFAEGGHGYGLNAPRAKWDDLFLSYARARGLFS</sequence>
<dbReference type="InterPro" id="IPR029058">
    <property type="entry name" value="AB_hydrolase_fold"/>
</dbReference>
<dbReference type="EMBL" id="BMZB01000002">
    <property type="protein sequence ID" value="GGZ33490.1"/>
    <property type="molecule type" value="Genomic_DNA"/>
</dbReference>
<evidence type="ECO:0000313" key="5">
    <source>
        <dbReference type="Proteomes" id="UP000662572"/>
    </source>
</evidence>
<dbReference type="GO" id="GO:0016787">
    <property type="term" value="F:hydrolase activity"/>
    <property type="evidence" value="ECO:0007669"/>
    <property type="project" value="UniProtKB-KW"/>
</dbReference>
<dbReference type="AlphaFoldDB" id="A0A918Q687"/>
<evidence type="ECO:0000256" key="2">
    <source>
        <dbReference type="SAM" id="MobiDB-lite"/>
    </source>
</evidence>
<gene>
    <name evidence="4" type="ORF">GCM10011273_19770</name>
</gene>
<evidence type="ECO:0000259" key="3">
    <source>
        <dbReference type="Pfam" id="PF20434"/>
    </source>
</evidence>
<feature type="region of interest" description="Disordered" evidence="2">
    <location>
        <begin position="20"/>
        <end position="50"/>
    </location>
</feature>